<dbReference type="EMBL" id="VUJU01010504">
    <property type="protein sequence ID" value="KAF0714030.1"/>
    <property type="molecule type" value="Genomic_DNA"/>
</dbReference>
<dbReference type="Pfam" id="PF03184">
    <property type="entry name" value="DDE_1"/>
    <property type="match status" value="1"/>
</dbReference>
<comment type="subcellular location">
    <subcellularLocation>
        <location evidence="1 2">Nucleus</location>
    </subcellularLocation>
</comment>
<evidence type="ECO:0000313" key="6">
    <source>
        <dbReference type="Proteomes" id="UP000478052"/>
    </source>
</evidence>
<dbReference type="InterPro" id="IPR004875">
    <property type="entry name" value="DDE_SF_endonuclease_dom"/>
</dbReference>
<feature type="region of interest" description="Disordered" evidence="3">
    <location>
        <begin position="583"/>
        <end position="604"/>
    </location>
</feature>
<dbReference type="InterPro" id="IPR036397">
    <property type="entry name" value="RNaseH_sf"/>
</dbReference>
<evidence type="ECO:0000256" key="2">
    <source>
        <dbReference type="PROSITE-ProRule" id="PRU00320"/>
    </source>
</evidence>
<comment type="caution">
    <text evidence="5">The sequence shown here is derived from an EMBL/GenBank/DDBJ whole genome shotgun (WGS) entry which is preliminary data.</text>
</comment>
<dbReference type="PANTHER" id="PTHR19303:SF74">
    <property type="entry name" value="POGO TRANSPOSABLE ELEMENT WITH KRAB DOMAIN"/>
    <property type="match status" value="1"/>
</dbReference>
<dbReference type="InterPro" id="IPR050863">
    <property type="entry name" value="CenT-Element_Derived"/>
</dbReference>
<keyword evidence="2" id="KW-0539">Nucleus</keyword>
<dbReference type="PROSITE" id="PS50960">
    <property type="entry name" value="HTH_PSQ"/>
    <property type="match status" value="1"/>
</dbReference>
<feature type="DNA-binding region" description="H-T-H motif" evidence="2">
    <location>
        <begin position="40"/>
        <end position="60"/>
    </location>
</feature>
<dbReference type="PANTHER" id="PTHR19303">
    <property type="entry name" value="TRANSPOSON"/>
    <property type="match status" value="1"/>
</dbReference>
<gene>
    <name evidence="5" type="ORF">FWK35_00034415</name>
</gene>
<organism evidence="5 6">
    <name type="scientific">Aphis craccivora</name>
    <name type="common">Cowpea aphid</name>
    <dbReference type="NCBI Taxonomy" id="307492"/>
    <lineage>
        <taxon>Eukaryota</taxon>
        <taxon>Metazoa</taxon>
        <taxon>Ecdysozoa</taxon>
        <taxon>Arthropoda</taxon>
        <taxon>Hexapoda</taxon>
        <taxon>Insecta</taxon>
        <taxon>Pterygota</taxon>
        <taxon>Neoptera</taxon>
        <taxon>Paraneoptera</taxon>
        <taxon>Hemiptera</taxon>
        <taxon>Sternorrhyncha</taxon>
        <taxon>Aphidomorpha</taxon>
        <taxon>Aphidoidea</taxon>
        <taxon>Aphididae</taxon>
        <taxon>Aphidini</taxon>
        <taxon>Aphis</taxon>
        <taxon>Aphis</taxon>
    </lineage>
</organism>
<feature type="region of interest" description="Disordered" evidence="3">
    <location>
        <begin position="530"/>
        <end position="567"/>
    </location>
</feature>
<protein>
    <recommendedName>
        <fullName evidence="4">HTH psq-type domain-containing protein</fullName>
    </recommendedName>
</protein>
<accession>A0A6G0VYC5</accession>
<dbReference type="Gene3D" id="1.10.10.60">
    <property type="entry name" value="Homeodomain-like"/>
    <property type="match status" value="1"/>
</dbReference>
<dbReference type="InterPro" id="IPR009057">
    <property type="entry name" value="Homeodomain-like_sf"/>
</dbReference>
<keyword evidence="2" id="KW-0238">DNA-binding</keyword>
<sequence length="734" mass="83322">LTKNGMPRVYISDPRGKQYRKRNDDDLNAAAEDVRSGMSLRKAAENHNLHYSTLQRWVKANGKSKKTELNICDKKGVVVERFKDNMPGVEFAVSFLKRHAKSITPRICQNIKRTRAAVSPEQINNYFNYLEKSIVGVVQKAAENHNLHYSTLQRWVKANGKRKKIGGQTVLDEEMENMIVERLVKCAEWGYPMDTMDLRMIVKHICDKKGVVVKRFKDNMPGVEFALSFLKRHAKSITPRICQNIKRARAAVSPEQINNYFNYLEKSIEGVPPSNIINYDETNLSDDPGRSKVIAKKGMKYPERIMNSTKSSTSIMFAVSGDGYVLPTYVVYKSTYLYGPWRNGAPKGTRFNCSKSGWFDTKCFEDWVFTVAIPYLKKLDGPKVLIGDNLSSHLSCDAIKMCDDIGAKFVFLPANSTHLTQPLDVAFFRPLKQAWRTILKEWKKGPGRKEPSVPKSIFPTLLDKLITALEPNRISNIKSGFEKCGIIPLNRNKVLSMIPSANTPESSIEDSFVIEDSVLNILKELRYETPPNTRTKRTRLNVEPGRSVGISSSESDNGEDEERVDNPDVVLLDIDAPDIINVDEMNTDTPDNNDPDEINSNKTDSNVQTIPVTIAPNVKYVQINNTIKTVQNVYDVDILDINVGDWLLVQYHSDMYVCKVSKVGVIEFEGQFLRKKPSIRKDSGFMLFVYPQVSDEYEFMYDQVIGKLDPPIIKRGIHKFNILPPYAISKTEIC</sequence>
<evidence type="ECO:0000256" key="3">
    <source>
        <dbReference type="SAM" id="MobiDB-lite"/>
    </source>
</evidence>
<dbReference type="Pfam" id="PF05225">
    <property type="entry name" value="HTH_psq"/>
    <property type="match status" value="1"/>
</dbReference>
<dbReference type="SUPFAM" id="SSF46689">
    <property type="entry name" value="Homeodomain-like"/>
    <property type="match status" value="1"/>
</dbReference>
<feature type="domain" description="HTH psq-type" evidence="4">
    <location>
        <begin position="13"/>
        <end position="64"/>
    </location>
</feature>
<evidence type="ECO:0000313" key="5">
    <source>
        <dbReference type="EMBL" id="KAF0714030.1"/>
    </source>
</evidence>
<feature type="non-terminal residue" evidence="5">
    <location>
        <position position="1"/>
    </location>
</feature>
<reference evidence="5 6" key="1">
    <citation type="submission" date="2019-08" db="EMBL/GenBank/DDBJ databases">
        <title>Whole genome of Aphis craccivora.</title>
        <authorList>
            <person name="Voronova N.V."/>
            <person name="Shulinski R.S."/>
            <person name="Bandarenka Y.V."/>
            <person name="Zhorov D.G."/>
            <person name="Warner D."/>
        </authorList>
    </citation>
    <scope>NUCLEOTIDE SEQUENCE [LARGE SCALE GENOMIC DNA]</scope>
    <source>
        <strain evidence="5">180601</strain>
        <tissue evidence="5">Whole Body</tissue>
    </source>
</reference>
<dbReference type="OrthoDB" id="6622415at2759"/>
<proteinExistence type="predicted"/>
<dbReference type="Gene3D" id="3.30.420.10">
    <property type="entry name" value="Ribonuclease H-like superfamily/Ribonuclease H"/>
    <property type="match status" value="1"/>
</dbReference>
<dbReference type="AlphaFoldDB" id="A0A6G0VYC5"/>
<name>A0A6G0VYC5_APHCR</name>
<keyword evidence="6" id="KW-1185">Reference proteome</keyword>
<dbReference type="GO" id="GO:0005634">
    <property type="term" value="C:nucleus"/>
    <property type="evidence" value="ECO:0007669"/>
    <property type="project" value="UniProtKB-SubCell"/>
</dbReference>
<dbReference type="GO" id="GO:0003677">
    <property type="term" value="F:DNA binding"/>
    <property type="evidence" value="ECO:0007669"/>
    <property type="project" value="UniProtKB-UniRule"/>
</dbReference>
<evidence type="ECO:0000256" key="1">
    <source>
        <dbReference type="ARBA" id="ARBA00004123"/>
    </source>
</evidence>
<evidence type="ECO:0000259" key="4">
    <source>
        <dbReference type="PROSITE" id="PS50960"/>
    </source>
</evidence>
<dbReference type="Proteomes" id="UP000478052">
    <property type="component" value="Unassembled WGS sequence"/>
</dbReference>
<dbReference type="InterPro" id="IPR007889">
    <property type="entry name" value="HTH_Psq"/>
</dbReference>